<sequence>MLSRSTAPAAGQQRAARASFSPLRPPGPIARRRSRCVPRHRRAAAAGDAASGAPALAPAPAAAAAAVASPGTKGGAFDYAAEWWPLAFAADLDREAPNRIMLLGEPLVVWWDGAAWRCFADRCPHRLVPLSEGRINAAKRLECAYHGWEFSGGGSCERVPQGGGGASPRACATAYPARLRQGLLFVRPKPEAGPGAAAADESKIPIVEEFEDPAWVAQDTFRDVAYDWTTLMENVLDASHVPFTHHKSISNRNVIGDYVTTLDGPVTAAGFTGIWPTGPRGGALGPQSGTFRAPAFMHQKIDMREKRGAESMVVVYAVPSSPGRCRILNRNAFRFAKARLPAVVARLVPAFMVHLGTQVPLEDDVIFLHLGEEEYLKARARGQAVGQAYYCPTQADAYVLAFRRWLDDFGGGGPWGSPDAAFLGRIGPRQSRDALLDRYAGHTASCARCQRALRRVRLARRAVGVAAGAAAAAGLLAAAVAVCLAAAAAGGAAGAAGGGAGGAAAAALSALSWFAGAGGAAPGAAAPAAAGAAAARALGWGAAAALLWWLANGALGALESAFYKGQYPPPRNTDKA</sequence>
<dbReference type="AlphaFoldDB" id="A0A2V0NQ29"/>
<evidence type="ECO:0000256" key="8">
    <source>
        <dbReference type="ARBA" id="ARBA00022946"/>
    </source>
</evidence>
<dbReference type="InterPro" id="IPR013626">
    <property type="entry name" value="PaO"/>
</dbReference>
<protein>
    <submittedName>
        <fullName evidence="17">Pheophorbide a oxygenase</fullName>
    </submittedName>
</protein>
<keyword evidence="3" id="KW-0150">Chloroplast</keyword>
<keyword evidence="7" id="KW-0479">Metal-binding</keyword>
<evidence type="ECO:0000256" key="4">
    <source>
        <dbReference type="ARBA" id="ARBA00022640"/>
    </source>
</evidence>
<evidence type="ECO:0000256" key="7">
    <source>
        <dbReference type="ARBA" id="ARBA00022723"/>
    </source>
</evidence>
<evidence type="ECO:0000256" key="13">
    <source>
        <dbReference type="ARBA" id="ARBA00023136"/>
    </source>
</evidence>
<evidence type="ECO:0000256" key="15">
    <source>
        <dbReference type="SAM" id="Phobius"/>
    </source>
</evidence>
<feature type="compositionally biased region" description="Low complexity" evidence="14">
    <location>
        <begin position="7"/>
        <end position="18"/>
    </location>
</feature>
<gene>
    <name evidence="17" type="ORF">Rsub_02906</name>
</gene>
<dbReference type="EMBL" id="BDRX01000012">
    <property type="protein sequence ID" value="GBF89736.1"/>
    <property type="molecule type" value="Genomic_DNA"/>
</dbReference>
<reference evidence="17 18" key="1">
    <citation type="journal article" date="2018" name="Sci. Rep.">
        <title>Raphidocelis subcapitata (=Pseudokirchneriella subcapitata) provides an insight into genome evolution and environmental adaptations in the Sphaeropleales.</title>
        <authorList>
            <person name="Suzuki S."/>
            <person name="Yamaguchi H."/>
            <person name="Nakajima N."/>
            <person name="Kawachi M."/>
        </authorList>
    </citation>
    <scope>NUCLEOTIDE SEQUENCE [LARGE SCALE GENOMIC DNA]</scope>
    <source>
        <strain evidence="17 18">NIES-35</strain>
    </source>
</reference>
<evidence type="ECO:0000256" key="5">
    <source>
        <dbReference type="ARBA" id="ARBA00022692"/>
    </source>
</evidence>
<accession>A0A2V0NQ29</accession>
<dbReference type="PROSITE" id="PS51296">
    <property type="entry name" value="RIESKE"/>
    <property type="match status" value="1"/>
</dbReference>
<evidence type="ECO:0000256" key="2">
    <source>
        <dbReference type="ARBA" id="ARBA00004370"/>
    </source>
</evidence>
<dbReference type="InterPro" id="IPR017941">
    <property type="entry name" value="Rieske_2Fe-2S"/>
</dbReference>
<keyword evidence="11" id="KW-0408">Iron</keyword>
<dbReference type="InterPro" id="IPR050584">
    <property type="entry name" value="Cholesterol_7-desaturase"/>
</dbReference>
<organism evidence="17 18">
    <name type="scientific">Raphidocelis subcapitata</name>
    <dbReference type="NCBI Taxonomy" id="307507"/>
    <lineage>
        <taxon>Eukaryota</taxon>
        <taxon>Viridiplantae</taxon>
        <taxon>Chlorophyta</taxon>
        <taxon>core chlorophytes</taxon>
        <taxon>Chlorophyceae</taxon>
        <taxon>CS clade</taxon>
        <taxon>Sphaeropleales</taxon>
        <taxon>Selenastraceae</taxon>
        <taxon>Raphidocelis</taxon>
    </lineage>
</organism>
<dbReference type="GO" id="GO:0016020">
    <property type="term" value="C:membrane"/>
    <property type="evidence" value="ECO:0007669"/>
    <property type="project" value="UniProtKB-SubCell"/>
</dbReference>
<name>A0A2V0NQ29_9CHLO</name>
<dbReference type="GO" id="GO:0051537">
    <property type="term" value="F:2 iron, 2 sulfur cluster binding"/>
    <property type="evidence" value="ECO:0007669"/>
    <property type="project" value="UniProtKB-KW"/>
</dbReference>
<dbReference type="STRING" id="307507.A0A2V0NQ29"/>
<evidence type="ECO:0000256" key="11">
    <source>
        <dbReference type="ARBA" id="ARBA00023004"/>
    </source>
</evidence>
<evidence type="ECO:0000256" key="14">
    <source>
        <dbReference type="SAM" id="MobiDB-lite"/>
    </source>
</evidence>
<feature type="transmembrane region" description="Helical" evidence="15">
    <location>
        <begin position="463"/>
        <end position="489"/>
    </location>
</feature>
<comment type="caution">
    <text evidence="17">The sequence shown here is derived from an EMBL/GenBank/DDBJ whole genome shotgun (WGS) entry which is preliminary data.</text>
</comment>
<evidence type="ECO:0000256" key="10">
    <source>
        <dbReference type="ARBA" id="ARBA00023002"/>
    </source>
</evidence>
<keyword evidence="10" id="KW-0560">Oxidoreductase</keyword>
<dbReference type="InParanoid" id="A0A2V0NQ29"/>
<keyword evidence="5 15" id="KW-0812">Transmembrane</keyword>
<evidence type="ECO:0000313" key="18">
    <source>
        <dbReference type="Proteomes" id="UP000247498"/>
    </source>
</evidence>
<keyword evidence="13 15" id="KW-0472">Membrane</keyword>
<proteinExistence type="predicted"/>
<comment type="subcellular location">
    <subcellularLocation>
        <location evidence="2">Membrane</location>
    </subcellularLocation>
    <subcellularLocation>
        <location evidence="1">Plastid</location>
        <location evidence="1">Chloroplast</location>
    </subcellularLocation>
</comment>
<dbReference type="Pfam" id="PF00355">
    <property type="entry name" value="Rieske"/>
    <property type="match status" value="1"/>
</dbReference>
<feature type="domain" description="Rieske" evidence="16">
    <location>
        <begin position="84"/>
        <end position="186"/>
    </location>
</feature>
<keyword evidence="18" id="KW-1185">Reference proteome</keyword>
<dbReference type="Gene3D" id="2.102.10.10">
    <property type="entry name" value="Rieske [2Fe-2S] iron-sulphur domain"/>
    <property type="match status" value="1"/>
</dbReference>
<dbReference type="Pfam" id="PF08417">
    <property type="entry name" value="PaO"/>
    <property type="match status" value="1"/>
</dbReference>
<dbReference type="InterPro" id="IPR036922">
    <property type="entry name" value="Rieske_2Fe-2S_sf"/>
</dbReference>
<dbReference type="OrthoDB" id="426882at2759"/>
<keyword evidence="6" id="KW-0001">2Fe-2S</keyword>
<dbReference type="GO" id="GO:0010277">
    <property type="term" value="F:chlorophyllide a oxygenase activity"/>
    <property type="evidence" value="ECO:0007669"/>
    <property type="project" value="InterPro"/>
</dbReference>
<evidence type="ECO:0000256" key="1">
    <source>
        <dbReference type="ARBA" id="ARBA00004229"/>
    </source>
</evidence>
<evidence type="ECO:0000259" key="16">
    <source>
        <dbReference type="PROSITE" id="PS51296"/>
    </source>
</evidence>
<dbReference type="Gene3D" id="3.90.380.10">
    <property type="entry name" value="Naphthalene 1,2-dioxygenase Alpha Subunit, Chain A, domain 1"/>
    <property type="match status" value="1"/>
</dbReference>
<dbReference type="GO" id="GO:0009507">
    <property type="term" value="C:chloroplast"/>
    <property type="evidence" value="ECO:0007669"/>
    <property type="project" value="UniProtKB-SubCell"/>
</dbReference>
<dbReference type="SUPFAM" id="SSF55961">
    <property type="entry name" value="Bet v1-like"/>
    <property type="match status" value="1"/>
</dbReference>
<feature type="transmembrane region" description="Helical" evidence="15">
    <location>
        <begin position="528"/>
        <end position="551"/>
    </location>
</feature>
<dbReference type="Proteomes" id="UP000247498">
    <property type="component" value="Unassembled WGS sequence"/>
</dbReference>
<keyword evidence="4" id="KW-0934">Plastid</keyword>
<evidence type="ECO:0000256" key="9">
    <source>
        <dbReference type="ARBA" id="ARBA00022989"/>
    </source>
</evidence>
<dbReference type="GO" id="GO:0046872">
    <property type="term" value="F:metal ion binding"/>
    <property type="evidence" value="ECO:0007669"/>
    <property type="project" value="UniProtKB-KW"/>
</dbReference>
<dbReference type="PANTHER" id="PTHR21266:SF32">
    <property type="entry name" value="CHOLESTEROL 7-DESATURASE NVD"/>
    <property type="match status" value="1"/>
</dbReference>
<evidence type="ECO:0000256" key="3">
    <source>
        <dbReference type="ARBA" id="ARBA00022528"/>
    </source>
</evidence>
<keyword evidence="9 15" id="KW-1133">Transmembrane helix</keyword>
<keyword evidence="8" id="KW-0809">Transit peptide</keyword>
<keyword evidence="12" id="KW-0411">Iron-sulfur</keyword>
<evidence type="ECO:0000313" key="17">
    <source>
        <dbReference type="EMBL" id="GBF89736.1"/>
    </source>
</evidence>
<dbReference type="PANTHER" id="PTHR21266">
    <property type="entry name" value="IRON-SULFUR DOMAIN CONTAINING PROTEIN"/>
    <property type="match status" value="1"/>
</dbReference>
<feature type="transmembrane region" description="Helical" evidence="15">
    <location>
        <begin position="495"/>
        <end position="516"/>
    </location>
</feature>
<evidence type="ECO:0000256" key="6">
    <source>
        <dbReference type="ARBA" id="ARBA00022714"/>
    </source>
</evidence>
<feature type="region of interest" description="Disordered" evidence="14">
    <location>
        <begin position="1"/>
        <end position="37"/>
    </location>
</feature>
<evidence type="ECO:0000256" key="12">
    <source>
        <dbReference type="ARBA" id="ARBA00023014"/>
    </source>
</evidence>
<dbReference type="SUPFAM" id="SSF50022">
    <property type="entry name" value="ISP domain"/>
    <property type="match status" value="1"/>
</dbReference>